<organism evidence="1 2">
    <name type="scientific">Marasmiellus scandens</name>
    <dbReference type="NCBI Taxonomy" id="2682957"/>
    <lineage>
        <taxon>Eukaryota</taxon>
        <taxon>Fungi</taxon>
        <taxon>Dikarya</taxon>
        <taxon>Basidiomycota</taxon>
        <taxon>Agaricomycotina</taxon>
        <taxon>Agaricomycetes</taxon>
        <taxon>Agaricomycetidae</taxon>
        <taxon>Agaricales</taxon>
        <taxon>Marasmiineae</taxon>
        <taxon>Omphalotaceae</taxon>
        <taxon>Marasmiellus</taxon>
    </lineage>
</organism>
<dbReference type="Proteomes" id="UP001498398">
    <property type="component" value="Unassembled WGS sequence"/>
</dbReference>
<dbReference type="SUPFAM" id="SSF56112">
    <property type="entry name" value="Protein kinase-like (PK-like)"/>
    <property type="match status" value="1"/>
</dbReference>
<gene>
    <name evidence="1" type="ORF">VKT23_002517</name>
</gene>
<sequence length="609" mass="68498">MTTPKQFSFAIIQHTQRNVLFLTTETLQCKPESTCGIITEATHIFLQKNDIDDAELTIYRLADFIDVPVAVNAAKALFSKFTTYHLDSIALRLVDDSHPVELYPIADDRQISFVVVALTFSDDVEEDHHRGPFTTRSAIVDAVRNGGRAPSSVGTSATTSAASMLDSERKDAIYNYRPLDLTPPPITIYHPVFSKFLHLMELPITEFSFDSDELDTAFKFVNICMNLYPTKDDLHEQLDRLHPVHSAFWQGTIQFVPERVTLDGLVVAECRKLPEKPRAAIAINMFRNGNAEEGSGALDQAECIYVKLCAGPNYARIRAASCCPTFLVGLEGSNMVIAGAVFADQFLSERLTDTVFMGPTRCCSGEPSVLSAAVYNVAKTFKILKSCFDNLEHYYEALELPTVANDSLDFRTFPFWNEFVVEGTTYTLTYEGRLARDYPEKAVFKAQMSWTDGEGAHNQSVVVKFTGAYGTDAHRLLAQHDPPFAPKLYFCERVEQVGNLFVVVMDYIEWRFKGALEPDAWRSVQNAVNVLHENDFVFGDLREPNVVQGTQGVMLVDFDWCQKVGVARYPSDINFDLGSPFIKWHAGVRRGGLIEKVHDRYMLLRLCTW</sequence>
<evidence type="ECO:0008006" key="3">
    <source>
        <dbReference type="Google" id="ProtNLM"/>
    </source>
</evidence>
<evidence type="ECO:0000313" key="1">
    <source>
        <dbReference type="EMBL" id="KAK7471102.1"/>
    </source>
</evidence>
<dbReference type="EMBL" id="JBANRG010000002">
    <property type="protein sequence ID" value="KAK7471102.1"/>
    <property type="molecule type" value="Genomic_DNA"/>
</dbReference>
<keyword evidence="2" id="KW-1185">Reference proteome</keyword>
<evidence type="ECO:0000313" key="2">
    <source>
        <dbReference type="Proteomes" id="UP001498398"/>
    </source>
</evidence>
<accession>A0ABR1K3E2</accession>
<dbReference type="InterPro" id="IPR011009">
    <property type="entry name" value="Kinase-like_dom_sf"/>
</dbReference>
<reference evidence="1 2" key="1">
    <citation type="submission" date="2024-01" db="EMBL/GenBank/DDBJ databases">
        <title>A draft genome for the cacao thread blight pathogen Marasmiellus scandens.</title>
        <authorList>
            <person name="Baruah I.K."/>
            <person name="Leung J."/>
            <person name="Bukari Y."/>
            <person name="Amoako-Attah I."/>
            <person name="Meinhardt L.W."/>
            <person name="Bailey B.A."/>
            <person name="Cohen S.P."/>
        </authorList>
    </citation>
    <scope>NUCLEOTIDE SEQUENCE [LARGE SCALE GENOMIC DNA]</scope>
    <source>
        <strain evidence="1 2">GH-19</strain>
    </source>
</reference>
<name>A0ABR1K3E2_9AGAR</name>
<comment type="caution">
    <text evidence="1">The sequence shown here is derived from an EMBL/GenBank/DDBJ whole genome shotgun (WGS) entry which is preliminary data.</text>
</comment>
<proteinExistence type="predicted"/>
<protein>
    <recommendedName>
        <fullName evidence="3">Protein kinase domain-containing protein</fullName>
    </recommendedName>
</protein>